<keyword evidence="4" id="KW-0858">Xylan degradation</keyword>
<dbReference type="GO" id="GO:0045493">
    <property type="term" value="P:xylan catabolic process"/>
    <property type="evidence" value="ECO:0007669"/>
    <property type="project" value="UniProtKB-KW"/>
</dbReference>
<evidence type="ECO:0000313" key="4">
    <source>
        <dbReference type="EMBL" id="KKP77138.1"/>
    </source>
</evidence>
<dbReference type="Pfam" id="PF01522">
    <property type="entry name" value="Polysacc_deac_1"/>
    <property type="match status" value="1"/>
</dbReference>
<dbReference type="GO" id="GO:0016798">
    <property type="term" value="F:hydrolase activity, acting on glycosyl bonds"/>
    <property type="evidence" value="ECO:0007669"/>
    <property type="project" value="UniProtKB-KW"/>
</dbReference>
<dbReference type="InterPro" id="IPR051398">
    <property type="entry name" value="Polysacch_Deacetylase"/>
</dbReference>
<name>A0A0G0C7H0_9BACT</name>
<keyword evidence="4" id="KW-0624">Polysaccharide degradation</keyword>
<comment type="caution">
    <text evidence="4">The sequence shown here is derived from an EMBL/GenBank/DDBJ whole genome shotgun (WGS) entry which is preliminary data.</text>
</comment>
<dbReference type="CDD" id="cd10918">
    <property type="entry name" value="CE4_NodB_like_5s_6s"/>
    <property type="match status" value="1"/>
</dbReference>
<dbReference type="GO" id="GO:0016810">
    <property type="term" value="F:hydrolase activity, acting on carbon-nitrogen (but not peptide) bonds"/>
    <property type="evidence" value="ECO:0007669"/>
    <property type="project" value="InterPro"/>
</dbReference>
<dbReference type="EMBL" id="LBQH01000023">
    <property type="protein sequence ID" value="KKP77138.1"/>
    <property type="molecule type" value="Genomic_DNA"/>
</dbReference>
<organism evidence="4 5">
    <name type="scientific">candidate division WS6 bacterium GW2011_GWF1_35_23</name>
    <dbReference type="NCBI Taxonomy" id="1619097"/>
    <lineage>
        <taxon>Bacteria</taxon>
        <taxon>Candidatus Dojkabacteria</taxon>
    </lineage>
</organism>
<proteinExistence type="predicted"/>
<accession>A0A0G0C7H0</accession>
<dbReference type="AlphaFoldDB" id="A0A0G0C7H0"/>
<dbReference type="PROSITE" id="PS51677">
    <property type="entry name" value="NODB"/>
    <property type="match status" value="1"/>
</dbReference>
<dbReference type="InterPro" id="IPR002509">
    <property type="entry name" value="NODB_dom"/>
</dbReference>
<dbReference type="InterPro" id="IPR011330">
    <property type="entry name" value="Glyco_hydro/deAcase_b/a-brl"/>
</dbReference>
<dbReference type="GO" id="GO:0005576">
    <property type="term" value="C:extracellular region"/>
    <property type="evidence" value="ECO:0007669"/>
    <property type="project" value="UniProtKB-SubCell"/>
</dbReference>
<comment type="subcellular location">
    <subcellularLocation>
        <location evidence="1">Secreted</location>
    </subcellularLocation>
</comment>
<keyword evidence="4" id="KW-0378">Hydrolase</keyword>
<evidence type="ECO:0000256" key="1">
    <source>
        <dbReference type="ARBA" id="ARBA00004613"/>
    </source>
</evidence>
<keyword evidence="2" id="KW-0732">Signal</keyword>
<dbReference type="PANTHER" id="PTHR34216:SF3">
    <property type="entry name" value="POLY-BETA-1,6-N-ACETYL-D-GLUCOSAMINE N-DEACETYLASE"/>
    <property type="match status" value="1"/>
</dbReference>
<evidence type="ECO:0000256" key="2">
    <source>
        <dbReference type="ARBA" id="ARBA00022729"/>
    </source>
</evidence>
<feature type="domain" description="NodB homology" evidence="3">
    <location>
        <begin position="216"/>
        <end position="375"/>
    </location>
</feature>
<evidence type="ECO:0000259" key="3">
    <source>
        <dbReference type="PROSITE" id="PS51677"/>
    </source>
</evidence>
<dbReference type="PANTHER" id="PTHR34216">
    <property type="match status" value="1"/>
</dbReference>
<dbReference type="Proteomes" id="UP000034816">
    <property type="component" value="Unassembled WGS sequence"/>
</dbReference>
<sequence length="375" mass="42180">MDNIYNEYIASEKTTEPATIEKLNTTYTGSIYFETNLLQLSKIDYMLQFLTEVYTQAKLNSKEILYKINTLKQYSQSLKNSNTADIPLEEILTNPSLNISTLEEPVSLLIRSFKGKTYLAPTYTFSQDFVVNDKNFNEPYDVKQVAQSKGSTRVPIFMYHQIGYPPKGASKFVTGLYVTPEQFEEQMAYLVKNNYKTAGSLQLYNLLKKGGNPSQKTVMITFDDGTYEQYKYAFPILKKYGLTATYYIVSNRSGIRAPQLKEMAQAGMEIASHSATHPNFINLKDLDQLTYEIYSSKSILAARTGKPVYGIAYPGCVADSRVFSRVAGAGYLIGGSCGRSIDHYLSKRLSLSRVHAFGDMKSFKKLLSGKTISLL</sequence>
<dbReference type="SUPFAM" id="SSF88713">
    <property type="entry name" value="Glycoside hydrolase/deacetylase"/>
    <property type="match status" value="1"/>
</dbReference>
<keyword evidence="4" id="KW-0119">Carbohydrate metabolism</keyword>
<evidence type="ECO:0000313" key="5">
    <source>
        <dbReference type="Proteomes" id="UP000034816"/>
    </source>
</evidence>
<gene>
    <name evidence="4" type="ORF">UR73_C0023G0006</name>
</gene>
<keyword evidence="4" id="KW-0326">Glycosidase</keyword>
<dbReference type="Gene3D" id="3.20.20.370">
    <property type="entry name" value="Glycoside hydrolase/deacetylase"/>
    <property type="match status" value="1"/>
</dbReference>
<reference evidence="4 5" key="1">
    <citation type="journal article" date="2015" name="Nature">
        <title>rRNA introns, odd ribosomes, and small enigmatic genomes across a large radiation of phyla.</title>
        <authorList>
            <person name="Brown C.T."/>
            <person name="Hug L.A."/>
            <person name="Thomas B.C."/>
            <person name="Sharon I."/>
            <person name="Castelle C.J."/>
            <person name="Singh A."/>
            <person name="Wilkins M.J."/>
            <person name="Williams K.H."/>
            <person name="Banfield J.F."/>
        </authorList>
    </citation>
    <scope>NUCLEOTIDE SEQUENCE [LARGE SCALE GENOMIC DNA]</scope>
</reference>
<protein>
    <submittedName>
        <fullName evidence="4">Putative xylanase/chitin deacetilase</fullName>
    </submittedName>
</protein>